<evidence type="ECO:0000313" key="2">
    <source>
        <dbReference type="EMBL" id="MBB4909869.1"/>
    </source>
</evidence>
<dbReference type="GO" id="GO:0016747">
    <property type="term" value="F:acyltransferase activity, transferring groups other than amino-acyl groups"/>
    <property type="evidence" value="ECO:0007669"/>
    <property type="project" value="InterPro"/>
</dbReference>
<dbReference type="GO" id="GO:0005840">
    <property type="term" value="C:ribosome"/>
    <property type="evidence" value="ECO:0007669"/>
    <property type="project" value="UniProtKB-KW"/>
</dbReference>
<evidence type="ECO:0000259" key="1">
    <source>
        <dbReference type="PROSITE" id="PS51186"/>
    </source>
</evidence>
<accession>A0A7W7VH62</accession>
<dbReference type="Pfam" id="PF13508">
    <property type="entry name" value="Acetyltransf_7"/>
    <property type="match status" value="1"/>
</dbReference>
<dbReference type="InterPro" id="IPR000182">
    <property type="entry name" value="GNAT_dom"/>
</dbReference>
<dbReference type="SUPFAM" id="SSF55729">
    <property type="entry name" value="Acyl-CoA N-acyltransferases (Nat)"/>
    <property type="match status" value="1"/>
</dbReference>
<name>A0A7W7VH62_9PSEU</name>
<dbReference type="InterPro" id="IPR016181">
    <property type="entry name" value="Acyl_CoA_acyltransferase"/>
</dbReference>
<dbReference type="Proteomes" id="UP000520767">
    <property type="component" value="Unassembled WGS sequence"/>
</dbReference>
<keyword evidence="2" id="KW-0687">Ribonucleoprotein</keyword>
<dbReference type="CDD" id="cd04301">
    <property type="entry name" value="NAT_SF"/>
    <property type="match status" value="1"/>
</dbReference>
<comment type="caution">
    <text evidence="2">The sequence shown here is derived from an EMBL/GenBank/DDBJ whole genome shotgun (WGS) entry which is preliminary data.</text>
</comment>
<evidence type="ECO:0000313" key="3">
    <source>
        <dbReference type="Proteomes" id="UP000520767"/>
    </source>
</evidence>
<organism evidence="2 3">
    <name type="scientific">Actinophytocola algeriensis</name>
    <dbReference type="NCBI Taxonomy" id="1768010"/>
    <lineage>
        <taxon>Bacteria</taxon>
        <taxon>Bacillati</taxon>
        <taxon>Actinomycetota</taxon>
        <taxon>Actinomycetes</taxon>
        <taxon>Pseudonocardiales</taxon>
        <taxon>Pseudonocardiaceae</taxon>
    </lineage>
</organism>
<dbReference type="PROSITE" id="PS51186">
    <property type="entry name" value="GNAT"/>
    <property type="match status" value="1"/>
</dbReference>
<keyword evidence="3" id="KW-1185">Reference proteome</keyword>
<reference evidence="2 3" key="1">
    <citation type="submission" date="2020-08" db="EMBL/GenBank/DDBJ databases">
        <title>Genomic Encyclopedia of Type Strains, Phase III (KMG-III): the genomes of soil and plant-associated and newly described type strains.</title>
        <authorList>
            <person name="Whitman W."/>
        </authorList>
    </citation>
    <scope>NUCLEOTIDE SEQUENCE [LARGE SCALE GENOMIC DNA]</scope>
    <source>
        <strain evidence="2 3">CECT 8960</strain>
    </source>
</reference>
<sequence>MIVRAAREQDLPGLLGLAAQVEHWFGPMVGDPGFRGAVDKHVRRSSALVAVSSDVALLGGLLFSAKPPVHHVRWLVVSEQARGEGVGRALMSDAMNRFVRGPGTVEVVTFGADHPGASASGARAFYERLGFTPAEVVEPGPEGGSRQVFRLDLTARPR</sequence>
<proteinExistence type="predicted"/>
<dbReference type="Gene3D" id="3.40.630.30">
    <property type="match status" value="1"/>
</dbReference>
<dbReference type="RefSeq" id="WP_184813920.1">
    <property type="nucleotide sequence ID" value="NZ_JACHJQ010000006.1"/>
</dbReference>
<feature type="domain" description="N-acetyltransferase" evidence="1">
    <location>
        <begin position="1"/>
        <end position="156"/>
    </location>
</feature>
<dbReference type="AlphaFoldDB" id="A0A7W7VH62"/>
<protein>
    <submittedName>
        <fullName evidence="2">Ribosomal protein S18 acetylase RimI-like enzyme</fullName>
    </submittedName>
</protein>
<keyword evidence="2" id="KW-0689">Ribosomal protein</keyword>
<gene>
    <name evidence="2" type="ORF">FHR82_006127</name>
</gene>
<dbReference type="EMBL" id="JACHJQ010000006">
    <property type="protein sequence ID" value="MBB4909869.1"/>
    <property type="molecule type" value="Genomic_DNA"/>
</dbReference>